<feature type="transmembrane region" description="Helical" evidence="1">
    <location>
        <begin position="24"/>
        <end position="42"/>
    </location>
</feature>
<evidence type="ECO:0000256" key="1">
    <source>
        <dbReference type="SAM" id="Phobius"/>
    </source>
</evidence>
<comment type="caution">
    <text evidence="2">The sequence shown here is derived from an EMBL/GenBank/DDBJ whole genome shotgun (WGS) entry which is preliminary data.</text>
</comment>
<dbReference type="Pfam" id="PF06170">
    <property type="entry name" value="DUF983"/>
    <property type="match status" value="1"/>
</dbReference>
<dbReference type="AlphaFoldDB" id="A0A840I1Y0"/>
<dbReference type="RefSeq" id="WP_246408510.1">
    <property type="nucleotide sequence ID" value="NZ_JACHOB010000002.1"/>
</dbReference>
<feature type="transmembrane region" description="Helical" evidence="1">
    <location>
        <begin position="48"/>
        <end position="69"/>
    </location>
</feature>
<dbReference type="EMBL" id="JACHOB010000002">
    <property type="protein sequence ID" value="MBB4658757.1"/>
    <property type="molecule type" value="Genomic_DNA"/>
</dbReference>
<evidence type="ECO:0000313" key="2">
    <source>
        <dbReference type="EMBL" id="MBB4658757.1"/>
    </source>
</evidence>
<keyword evidence="1" id="KW-0472">Membrane</keyword>
<dbReference type="Proteomes" id="UP000563524">
    <property type="component" value="Unassembled WGS sequence"/>
</dbReference>
<evidence type="ECO:0000313" key="3">
    <source>
        <dbReference type="Proteomes" id="UP000563524"/>
    </source>
</evidence>
<reference evidence="2 3" key="1">
    <citation type="submission" date="2020-08" db="EMBL/GenBank/DDBJ databases">
        <title>Genomic Encyclopedia of Type Strains, Phase IV (KMG-IV): sequencing the most valuable type-strain genomes for metagenomic binning, comparative biology and taxonomic classification.</title>
        <authorList>
            <person name="Goeker M."/>
        </authorList>
    </citation>
    <scope>NUCLEOTIDE SEQUENCE [LARGE SCALE GENOMIC DNA]</scope>
    <source>
        <strain evidence="2 3">DSM 102850</strain>
    </source>
</reference>
<keyword evidence="3" id="KW-1185">Reference proteome</keyword>
<accession>A0A840I1Y0</accession>
<gene>
    <name evidence="2" type="ORF">GGQ59_001271</name>
</gene>
<organism evidence="2 3">
    <name type="scientific">Parvularcula dongshanensis</name>
    <dbReference type="NCBI Taxonomy" id="1173995"/>
    <lineage>
        <taxon>Bacteria</taxon>
        <taxon>Pseudomonadati</taxon>
        <taxon>Pseudomonadota</taxon>
        <taxon>Alphaproteobacteria</taxon>
        <taxon>Parvularculales</taxon>
        <taxon>Parvularculaceae</taxon>
        <taxon>Parvularcula</taxon>
    </lineage>
</organism>
<protein>
    <submittedName>
        <fullName evidence="2">Uncharacterized protein (DUF983 family)</fullName>
    </submittedName>
</protein>
<keyword evidence="1" id="KW-0812">Transmembrane</keyword>
<name>A0A840I1Y0_9PROT</name>
<sequence>MRLKDRCPVCDLDYSKADSGDGPAFFVMSAVGFVSVAFAFALRFAFGLPAGAVLILAILLTLGLTLLLLRPAKALMVALQYKNQASEGRAR</sequence>
<proteinExistence type="predicted"/>
<keyword evidence="1" id="KW-1133">Transmembrane helix</keyword>
<dbReference type="InterPro" id="IPR009325">
    <property type="entry name" value="DUF983"/>
</dbReference>